<dbReference type="Proteomes" id="UP000054011">
    <property type="component" value="Unassembled WGS sequence"/>
</dbReference>
<feature type="region of interest" description="Disordered" evidence="2">
    <location>
        <begin position="636"/>
        <end position="658"/>
    </location>
</feature>
<dbReference type="PANTHER" id="PTHR42776:SF27">
    <property type="entry name" value="DIPEPTIDYL PEPTIDASE FAMILY MEMBER 6"/>
    <property type="match status" value="1"/>
</dbReference>
<dbReference type="Pfam" id="PF00326">
    <property type="entry name" value="Peptidase_S9"/>
    <property type="match status" value="1"/>
</dbReference>
<dbReference type="GO" id="GO:0004252">
    <property type="term" value="F:serine-type endopeptidase activity"/>
    <property type="evidence" value="ECO:0007669"/>
    <property type="project" value="TreeGrafter"/>
</dbReference>
<comment type="caution">
    <text evidence="4">The sequence shown here is derived from an EMBL/GenBank/DDBJ whole genome shotgun (WGS) entry which is preliminary data.</text>
</comment>
<evidence type="ECO:0000259" key="3">
    <source>
        <dbReference type="Pfam" id="PF00326"/>
    </source>
</evidence>
<dbReference type="SUPFAM" id="SSF53474">
    <property type="entry name" value="alpha/beta-Hydrolases"/>
    <property type="match status" value="1"/>
</dbReference>
<dbReference type="PANTHER" id="PTHR42776">
    <property type="entry name" value="SERINE PEPTIDASE S9 FAMILY MEMBER"/>
    <property type="match status" value="1"/>
</dbReference>
<dbReference type="STRING" id="936756.ATE80_14060"/>
<evidence type="ECO:0000256" key="2">
    <source>
        <dbReference type="SAM" id="MobiDB-lite"/>
    </source>
</evidence>
<protein>
    <recommendedName>
        <fullName evidence="3">Peptidase S9 prolyl oligopeptidase catalytic domain-containing protein</fullName>
    </recommendedName>
</protein>
<proteinExistence type="predicted"/>
<evidence type="ECO:0000313" key="5">
    <source>
        <dbReference type="Proteomes" id="UP000054011"/>
    </source>
</evidence>
<gene>
    <name evidence="4" type="ORF">ATE80_14060</name>
</gene>
<name>A0A124ECP5_9ACTN</name>
<keyword evidence="5" id="KW-1185">Reference proteome</keyword>
<dbReference type="Gene3D" id="3.40.50.1820">
    <property type="entry name" value="alpha/beta hydrolase"/>
    <property type="match status" value="1"/>
</dbReference>
<dbReference type="GO" id="GO:0006508">
    <property type="term" value="P:proteolysis"/>
    <property type="evidence" value="ECO:0007669"/>
    <property type="project" value="InterPro"/>
</dbReference>
<feature type="region of interest" description="Disordered" evidence="2">
    <location>
        <begin position="1"/>
        <end position="26"/>
    </location>
</feature>
<feature type="compositionally biased region" description="Low complexity" evidence="2">
    <location>
        <begin position="1"/>
        <end position="11"/>
    </location>
</feature>
<dbReference type="RefSeq" id="WP_058942549.1">
    <property type="nucleotide sequence ID" value="NZ_LNSV01000030.1"/>
</dbReference>
<feature type="domain" description="Peptidase S9 prolyl oligopeptidase catalytic" evidence="3">
    <location>
        <begin position="399"/>
        <end position="611"/>
    </location>
</feature>
<reference evidence="4 5" key="1">
    <citation type="submission" date="2015-11" db="EMBL/GenBank/DDBJ databases">
        <title>Genome-wide analysis reveals the secondary metabolome in Streptomyces kanasensis ZX01.</title>
        <authorList>
            <person name="Zhang G."/>
            <person name="Han L."/>
            <person name="Feng J."/>
            <person name="Zhang X."/>
        </authorList>
    </citation>
    <scope>NUCLEOTIDE SEQUENCE [LARGE SCALE GENOMIC DNA]</scope>
    <source>
        <strain evidence="4 5">ZX01</strain>
    </source>
</reference>
<dbReference type="EMBL" id="LNSV01000030">
    <property type="protein sequence ID" value="KUH38193.1"/>
    <property type="molecule type" value="Genomic_DNA"/>
</dbReference>
<dbReference type="InterPro" id="IPR011042">
    <property type="entry name" value="6-blade_b-propeller_TolB-like"/>
</dbReference>
<evidence type="ECO:0000256" key="1">
    <source>
        <dbReference type="ARBA" id="ARBA00022801"/>
    </source>
</evidence>
<dbReference type="OrthoDB" id="128799at2"/>
<dbReference type="InterPro" id="IPR001375">
    <property type="entry name" value="Peptidase_S9_cat"/>
</dbReference>
<sequence length="658" mass="70195">MTGGPARATGGAATGGGAGRTDGPPSLSADGRYAAWLSAGDGATRLVVHDLAARREHGRSDVGAARCRAFTWSHLPGVGLALSDPDGSESWTLFRVDVADGTWTPLGAPGRRTRLAGLSPQRPEEVLLAAEGGEPGRLDHHLVSLRTGARTEVLRDRGYAAVYADTSLRPRLTETVGDDGSRDLWHGEPTAGRPFLHVPHEDALTVRFLAFAPDGDTAYFVLPDGPDGVRLTALACRDGAPARELRTEHRVRGGDIPDVLFEPGTGRPGIVQTERERRACVALDPRWAPVLEHLRTRLGTEPVVTERRGGRWLVAAHRPEHDTHWYVHEPAGGDTWRLGAARPGTPPSSVTCRAVGVPLRGGGEAVTYVTRGTARGDGDGPGPAVLLVHGGPWRRSRWEYAERRTWLAERGCTVIEPNFRGSTGFGPAWTNAADRQWGLAMQDDLEDALDWAVAEGVADPDRLALVGGSYGGYAVLQMAATTRRDLRCVVATSPLTDLVRFLEEPPAFWRTAAPMLHRRVGDPADPDQRAALRAVSPVDNAAGVRCPVLLVHGANDSRVPAEMATRMFMALARAGKDATLALFPDEGHEVVTTGNRAALHAVTAAHLDTHLFDRPPAADAGPPGDTTLKLFDTPHAARRKAASAPDPGDVHGTALHAQ</sequence>
<dbReference type="Gene3D" id="2.120.10.30">
    <property type="entry name" value="TolB, C-terminal domain"/>
    <property type="match status" value="1"/>
</dbReference>
<dbReference type="SUPFAM" id="SSF82171">
    <property type="entry name" value="DPP6 N-terminal domain-like"/>
    <property type="match status" value="1"/>
</dbReference>
<accession>A0A124ECP5</accession>
<keyword evidence="1" id="KW-0378">Hydrolase</keyword>
<evidence type="ECO:0000313" key="4">
    <source>
        <dbReference type="EMBL" id="KUH38193.1"/>
    </source>
</evidence>
<organism evidence="4 5">
    <name type="scientific">Streptomyces kanasensis</name>
    <dbReference type="NCBI Taxonomy" id="936756"/>
    <lineage>
        <taxon>Bacteria</taxon>
        <taxon>Bacillati</taxon>
        <taxon>Actinomycetota</taxon>
        <taxon>Actinomycetes</taxon>
        <taxon>Kitasatosporales</taxon>
        <taxon>Streptomycetaceae</taxon>
        <taxon>Streptomyces</taxon>
    </lineage>
</organism>
<dbReference type="InterPro" id="IPR029058">
    <property type="entry name" value="AB_hydrolase_fold"/>
</dbReference>
<dbReference type="AlphaFoldDB" id="A0A124ECP5"/>